<dbReference type="SMART" id="SM00271">
    <property type="entry name" value="DnaJ"/>
    <property type="match status" value="1"/>
</dbReference>
<dbReference type="CDD" id="cd06257">
    <property type="entry name" value="DnaJ"/>
    <property type="match status" value="1"/>
</dbReference>
<dbReference type="PROSITE" id="PS50076">
    <property type="entry name" value="DNAJ_2"/>
    <property type="match status" value="1"/>
</dbReference>
<proteinExistence type="predicted"/>
<dbReference type="InterPro" id="IPR036869">
    <property type="entry name" value="J_dom_sf"/>
</dbReference>
<dbReference type="PANTHER" id="PTHR46620">
    <property type="entry name" value="J DOMAIN-CONTAINING PROTEIN SPF31"/>
    <property type="match status" value="1"/>
</dbReference>
<gene>
    <name evidence="3" type="ORF">KQ657_004749</name>
</gene>
<name>A0A9P8AJ65_9ASCO</name>
<feature type="compositionally biased region" description="Basic residues" evidence="1">
    <location>
        <begin position="189"/>
        <end position="203"/>
    </location>
</feature>
<feature type="region of interest" description="Disordered" evidence="1">
    <location>
        <begin position="138"/>
        <end position="203"/>
    </location>
</feature>
<dbReference type="RefSeq" id="XP_043050081.1">
    <property type="nucleotide sequence ID" value="XM_043195415.1"/>
</dbReference>
<feature type="domain" description="J" evidence="2">
    <location>
        <begin position="31"/>
        <end position="107"/>
    </location>
</feature>
<dbReference type="OrthoDB" id="342454at2759"/>
<evidence type="ECO:0000313" key="4">
    <source>
        <dbReference type="Proteomes" id="UP000790833"/>
    </source>
</evidence>
<comment type="caution">
    <text evidence="3">The sequence shown here is derived from an EMBL/GenBank/DDBJ whole genome shotgun (WGS) entry which is preliminary data.</text>
</comment>
<dbReference type="GeneID" id="66118123"/>
<dbReference type="AlphaFoldDB" id="A0A9P8AJ65"/>
<evidence type="ECO:0000256" key="1">
    <source>
        <dbReference type="SAM" id="MobiDB-lite"/>
    </source>
</evidence>
<dbReference type="EMBL" id="JAHMUF010000007">
    <property type="protein sequence ID" value="KAG7194534.1"/>
    <property type="molecule type" value="Genomic_DNA"/>
</dbReference>
<accession>A0A9P8AJ65</accession>
<dbReference type="Pfam" id="PF00226">
    <property type="entry name" value="DnaJ"/>
    <property type="match status" value="1"/>
</dbReference>
<feature type="compositionally biased region" description="Basic and acidic residues" evidence="1">
    <location>
        <begin position="164"/>
        <end position="178"/>
    </location>
</feature>
<dbReference type="SUPFAM" id="SSF46565">
    <property type="entry name" value="Chaperone J-domain"/>
    <property type="match status" value="1"/>
</dbReference>
<dbReference type="Gene3D" id="1.10.287.110">
    <property type="entry name" value="DnaJ domain"/>
    <property type="match status" value="1"/>
</dbReference>
<sequence length="203" mass="24004">MDEESILDSQLDRAEQDSKIVKRVLSSCQWDYFTILDIEPERVVSNDLESLVTEVKKSFRKTSLRLHPDRNKHVEAPEAFARLKKAELVITSDNNEEERTRLIDIYKDVVNNNHEGLSDIRSRIALVLEELVHQQETDKLARQHQEASRLAEQTRHRKIQQNKRQSERQWEDDRDHRVANWRSFIGKVDKKKKKKTGKLKKLA</sequence>
<keyword evidence="4" id="KW-1185">Reference proteome</keyword>
<evidence type="ECO:0000259" key="2">
    <source>
        <dbReference type="PROSITE" id="PS50076"/>
    </source>
</evidence>
<feature type="compositionally biased region" description="Basic and acidic residues" evidence="1">
    <location>
        <begin position="138"/>
        <end position="154"/>
    </location>
</feature>
<dbReference type="PANTHER" id="PTHR46620:SF1">
    <property type="entry name" value="J DOMAIN-CONTAINING PROTEIN SPF31"/>
    <property type="match status" value="1"/>
</dbReference>
<dbReference type="InterPro" id="IPR001623">
    <property type="entry name" value="DnaJ_domain"/>
</dbReference>
<protein>
    <recommendedName>
        <fullName evidence="2">J domain-containing protein</fullName>
    </recommendedName>
</protein>
<evidence type="ECO:0000313" key="3">
    <source>
        <dbReference type="EMBL" id="KAG7194534.1"/>
    </source>
</evidence>
<organism evidence="3 4">
    <name type="scientific">Scheffersomyces spartinae</name>
    <dbReference type="NCBI Taxonomy" id="45513"/>
    <lineage>
        <taxon>Eukaryota</taxon>
        <taxon>Fungi</taxon>
        <taxon>Dikarya</taxon>
        <taxon>Ascomycota</taxon>
        <taxon>Saccharomycotina</taxon>
        <taxon>Pichiomycetes</taxon>
        <taxon>Debaryomycetaceae</taxon>
        <taxon>Scheffersomyces</taxon>
    </lineage>
</organism>
<reference evidence="3" key="1">
    <citation type="submission" date="2021-03" db="EMBL/GenBank/DDBJ databases">
        <authorList>
            <person name="Palmer J.M."/>
        </authorList>
    </citation>
    <scope>NUCLEOTIDE SEQUENCE</scope>
    <source>
        <strain evidence="3">ARV_011</strain>
    </source>
</reference>
<dbReference type="Proteomes" id="UP000790833">
    <property type="component" value="Unassembled WGS sequence"/>
</dbReference>